<keyword evidence="4" id="KW-0663">Pyridoxal phosphate</keyword>
<dbReference type="AlphaFoldDB" id="A0A9K3STN7"/>
<accession>A0A9K3STN7</accession>
<evidence type="ECO:0000256" key="3">
    <source>
        <dbReference type="ARBA" id="ARBA00012239"/>
    </source>
</evidence>
<dbReference type="PROSITE" id="PS00595">
    <property type="entry name" value="AA_TRANSFER_CLASS_5"/>
    <property type="match status" value="1"/>
</dbReference>
<dbReference type="EMBL" id="JAOSIW010000010">
    <property type="protein sequence ID" value="MDO8054564.1"/>
    <property type="molecule type" value="Genomic_DNA"/>
</dbReference>
<evidence type="ECO:0000256" key="6">
    <source>
        <dbReference type="RuleBase" id="RU004504"/>
    </source>
</evidence>
<keyword evidence="8" id="KW-0032">Aminotransferase</keyword>
<dbReference type="InterPro" id="IPR015424">
    <property type="entry name" value="PyrdxlP-dep_Trfase"/>
</dbReference>
<dbReference type="PANTHER" id="PTHR43586">
    <property type="entry name" value="CYSTEINE DESULFURASE"/>
    <property type="match status" value="1"/>
</dbReference>
<dbReference type="InterPro" id="IPR020578">
    <property type="entry name" value="Aminotrans_V_PyrdxlP_BS"/>
</dbReference>
<protein>
    <recommendedName>
        <fullName evidence="3">cysteine desulfurase</fullName>
        <ecNumber evidence="3">2.8.1.7</ecNumber>
    </recommendedName>
</protein>
<dbReference type="Pfam" id="PF00266">
    <property type="entry name" value="Aminotran_5"/>
    <property type="match status" value="1"/>
</dbReference>
<evidence type="ECO:0000313" key="9">
    <source>
        <dbReference type="Proteomes" id="UP001170651"/>
    </source>
</evidence>
<evidence type="ECO:0000256" key="2">
    <source>
        <dbReference type="ARBA" id="ARBA00010447"/>
    </source>
</evidence>
<dbReference type="InterPro" id="IPR016454">
    <property type="entry name" value="Cysteine_dSase"/>
</dbReference>
<evidence type="ECO:0000256" key="5">
    <source>
        <dbReference type="ARBA" id="ARBA00050776"/>
    </source>
</evidence>
<dbReference type="Proteomes" id="UP001170651">
    <property type="component" value="Unassembled WGS sequence"/>
</dbReference>
<evidence type="ECO:0000256" key="1">
    <source>
        <dbReference type="ARBA" id="ARBA00001933"/>
    </source>
</evidence>
<dbReference type="InterPro" id="IPR015422">
    <property type="entry name" value="PyrdxlP-dep_Trfase_small"/>
</dbReference>
<dbReference type="EC" id="2.8.1.7" evidence="3"/>
<comment type="cofactor">
    <cofactor evidence="1 6">
        <name>pyridoxal 5'-phosphate</name>
        <dbReference type="ChEBI" id="CHEBI:597326"/>
    </cofactor>
</comment>
<evidence type="ECO:0000259" key="7">
    <source>
        <dbReference type="Pfam" id="PF00266"/>
    </source>
</evidence>
<feature type="domain" description="Aminotransferase class V" evidence="7">
    <location>
        <begin position="19"/>
        <end position="383"/>
    </location>
</feature>
<name>A0A9K3STN7_9MOLU</name>
<keyword evidence="8" id="KW-0808">Transferase</keyword>
<comment type="catalytic activity">
    <reaction evidence="5">
        <text>(sulfur carrier)-H + L-cysteine = (sulfur carrier)-SH + L-alanine</text>
        <dbReference type="Rhea" id="RHEA:43892"/>
        <dbReference type="Rhea" id="RHEA-COMP:14737"/>
        <dbReference type="Rhea" id="RHEA-COMP:14739"/>
        <dbReference type="ChEBI" id="CHEBI:29917"/>
        <dbReference type="ChEBI" id="CHEBI:35235"/>
        <dbReference type="ChEBI" id="CHEBI:57972"/>
        <dbReference type="ChEBI" id="CHEBI:64428"/>
        <dbReference type="EC" id="2.8.1.7"/>
    </reaction>
</comment>
<comment type="similarity">
    <text evidence="2">Belongs to the class-V pyridoxal-phosphate-dependent aminotransferase family. Csd subfamily.</text>
</comment>
<dbReference type="InterPro" id="IPR015421">
    <property type="entry name" value="PyrdxlP-dep_Trfase_major"/>
</dbReference>
<dbReference type="PANTHER" id="PTHR43586:SF8">
    <property type="entry name" value="CYSTEINE DESULFURASE 1, CHLOROPLASTIC"/>
    <property type="match status" value="1"/>
</dbReference>
<comment type="caution">
    <text evidence="8">The sequence shown here is derived from an EMBL/GenBank/DDBJ whole genome shotgun (WGS) entry which is preliminary data.</text>
</comment>
<keyword evidence="9" id="KW-1185">Reference proteome</keyword>
<gene>
    <name evidence="8" type="ORF">OC696_01630</name>
</gene>
<evidence type="ECO:0000313" key="8">
    <source>
        <dbReference type="EMBL" id="MDO8054564.1"/>
    </source>
</evidence>
<sequence length="397" mass="45565">MINQFRKYFPIFENNPDLIYFDSAATTLKPRIVIEELQNFYNNNGMNIRSSSGLAMQNNLLIEQTRKDISKFLNAQPKEIIFTKGATESLNMIAEMLRHFIKPGDEIITSELEHHSCLLPWMRIAKEKQAKLIFIPLDKDYKITVDNFCQVLSNKTKFVVLNHISNTFGYETPIKEITYIAHQKNILVILDAAQSITHLSIDVRDLDIDFLAFSAHKIYGPFGIGILFSKQKLLERLSPPIVGGGNVCEVNHNNFMFNELPNKFEPGTLNIGAILALQKSLNFIATIGINRIQQYTSNIIKKIHIFLKLMPQIIVFNPQSTNMILFNFKYIHAHDIENFLNHHNIYVRTGKHCANLIMKKINQISTIRISAGIYNNDKDINYLISVLNKIKDLNSII</sequence>
<dbReference type="RefSeq" id="WP_213680447.1">
    <property type="nucleotide sequence ID" value="NZ_JALQCT010000011.1"/>
</dbReference>
<dbReference type="GO" id="GO:0031071">
    <property type="term" value="F:cysteine desulfurase activity"/>
    <property type="evidence" value="ECO:0007669"/>
    <property type="project" value="UniProtKB-EC"/>
</dbReference>
<reference evidence="8 9" key="1">
    <citation type="journal article" date="2023" name="Int. J. Syst. Evol. Microbiol.">
        <title>The observation of taxonomic boundaries for the 16SrII and 16SrXXV phytoplasmas using genome-based delimitation.</title>
        <authorList>
            <person name="Rodrigues Jardim B."/>
            <person name="Tran-Nguyen L.T.T."/>
            <person name="Gambley C."/>
            <person name="Al-Sadi A.M."/>
            <person name="Al-Subhi A.M."/>
            <person name="Foissac X."/>
            <person name="Salar P."/>
            <person name="Cai H."/>
            <person name="Yang J.Y."/>
            <person name="Davis R."/>
            <person name="Jones L."/>
            <person name="Rodoni B."/>
            <person name="Constable F.E."/>
        </authorList>
    </citation>
    <scope>NUCLEOTIDE SEQUENCE [LARGE SCALE GENOMIC DNA]</scope>
    <source>
        <strain evidence="8">BAWM-OMN-P26</strain>
    </source>
</reference>
<dbReference type="GO" id="GO:0008483">
    <property type="term" value="F:transaminase activity"/>
    <property type="evidence" value="ECO:0007669"/>
    <property type="project" value="UniProtKB-KW"/>
</dbReference>
<dbReference type="Gene3D" id="3.40.640.10">
    <property type="entry name" value="Type I PLP-dependent aspartate aminotransferase-like (Major domain)"/>
    <property type="match status" value="1"/>
</dbReference>
<evidence type="ECO:0000256" key="4">
    <source>
        <dbReference type="ARBA" id="ARBA00022898"/>
    </source>
</evidence>
<dbReference type="Gene3D" id="3.90.1150.10">
    <property type="entry name" value="Aspartate Aminotransferase, domain 1"/>
    <property type="match status" value="1"/>
</dbReference>
<dbReference type="SUPFAM" id="SSF53383">
    <property type="entry name" value="PLP-dependent transferases"/>
    <property type="match status" value="1"/>
</dbReference>
<dbReference type="PIRSF" id="PIRSF005572">
    <property type="entry name" value="NifS"/>
    <property type="match status" value="1"/>
</dbReference>
<organism evidence="8 9">
    <name type="scientific">Candidatus Phytoplasma australasiaticum subsp. australasiaticum</name>
    <dbReference type="NCBI Taxonomy" id="2832407"/>
    <lineage>
        <taxon>Bacteria</taxon>
        <taxon>Bacillati</taxon>
        <taxon>Mycoplasmatota</taxon>
        <taxon>Mollicutes</taxon>
        <taxon>Acholeplasmatales</taxon>
        <taxon>Acholeplasmataceae</taxon>
        <taxon>Candidatus Phytoplasma</taxon>
        <taxon>16SrII (Peanut WB group)</taxon>
        <taxon>Candidatus Phytoplasma australasiaticum</taxon>
    </lineage>
</organism>
<dbReference type="InterPro" id="IPR000192">
    <property type="entry name" value="Aminotrans_V_dom"/>
</dbReference>
<proteinExistence type="inferred from homology"/>